<evidence type="ECO:0000313" key="3">
    <source>
        <dbReference type="Proteomes" id="UP001059824"/>
    </source>
</evidence>
<dbReference type="GO" id="GO:0003676">
    <property type="term" value="F:nucleic acid binding"/>
    <property type="evidence" value="ECO:0007669"/>
    <property type="project" value="InterPro"/>
</dbReference>
<dbReference type="AlphaFoldDB" id="A0A857MIH3"/>
<feature type="domain" description="Exonuclease" evidence="1">
    <location>
        <begin position="6"/>
        <end position="178"/>
    </location>
</feature>
<keyword evidence="2" id="KW-0378">Hydrolase</keyword>
<keyword evidence="3" id="KW-1185">Reference proteome</keyword>
<dbReference type="InterPro" id="IPR036397">
    <property type="entry name" value="RNaseH_sf"/>
</dbReference>
<dbReference type="GO" id="GO:0004527">
    <property type="term" value="F:exonuclease activity"/>
    <property type="evidence" value="ECO:0007669"/>
    <property type="project" value="UniProtKB-ARBA"/>
</dbReference>
<evidence type="ECO:0000259" key="1">
    <source>
        <dbReference type="SMART" id="SM00479"/>
    </source>
</evidence>
<dbReference type="SUPFAM" id="SSF53098">
    <property type="entry name" value="Ribonuclease H-like"/>
    <property type="match status" value="1"/>
</dbReference>
<dbReference type="EMBL" id="CP045921">
    <property type="protein sequence ID" value="QHN42356.1"/>
    <property type="molecule type" value="Genomic_DNA"/>
</dbReference>
<dbReference type="SMART" id="SM00479">
    <property type="entry name" value="EXOIII"/>
    <property type="match status" value="1"/>
</dbReference>
<dbReference type="RefSeq" id="WP_260763634.1">
    <property type="nucleotide sequence ID" value="NZ_CP045921.1"/>
</dbReference>
<reference evidence="2" key="1">
    <citation type="journal article" date="2021" name="Nat. Microbiol.">
        <title>Cocultivation of an ultrasmall environmental parasitic bacterium with lytic ability against bacteria associated with wastewater foams.</title>
        <authorList>
            <person name="Batinovic S."/>
            <person name="Rose J.J.A."/>
            <person name="Ratcliffe J."/>
            <person name="Seviour R.J."/>
            <person name="Petrovski S."/>
        </authorList>
    </citation>
    <scope>NUCLEOTIDE SEQUENCE</scope>
    <source>
        <strain evidence="2">JR1</strain>
    </source>
</reference>
<dbReference type="Proteomes" id="UP001059824">
    <property type="component" value="Chromosome"/>
</dbReference>
<protein>
    <submittedName>
        <fullName evidence="2">Oligoribonuclease</fullName>
        <ecNumber evidence="2">3.1.-.-</ecNumber>
    </submittedName>
</protein>
<sequence>MSKKATLLWMDLEMTGLDPVEDRILEVAVIATDWDMKEIATYEAVKKVGPNLMKQRMVGEFWDKYANVRDALMAQNNDGENGRTVENELLEFVAEHFDTDKPVILAGNSIHQDRKFLDNEWPRLSEKLHYRMLDVTAWKVVMEGKYKKKFAKPEQHRALEDIRGSIEELTYYLGKVKV</sequence>
<accession>A0A857MIH3</accession>
<organism evidence="2 3">
    <name type="scientific">Candidatus Mycosynbacter amalyticus</name>
    <dbReference type="NCBI Taxonomy" id="2665156"/>
    <lineage>
        <taxon>Bacteria</taxon>
        <taxon>Candidatus Saccharimonadota</taxon>
        <taxon>Candidatus Saccharimonadota incertae sedis</taxon>
        <taxon>Candidatus Mycosynbacter</taxon>
    </lineage>
</organism>
<dbReference type="InterPro" id="IPR012337">
    <property type="entry name" value="RNaseH-like_sf"/>
</dbReference>
<name>A0A857MIH3_9BACT</name>
<dbReference type="KEGG" id="mama:GII36_00590"/>
<dbReference type="EC" id="3.1.-.-" evidence="2"/>
<dbReference type="Gene3D" id="3.30.420.10">
    <property type="entry name" value="Ribonuclease H-like superfamily/Ribonuclease H"/>
    <property type="match status" value="1"/>
</dbReference>
<dbReference type="Pfam" id="PF00929">
    <property type="entry name" value="RNase_T"/>
    <property type="match status" value="1"/>
</dbReference>
<gene>
    <name evidence="2" type="ORF">GII36_00590</name>
</gene>
<proteinExistence type="predicted"/>
<evidence type="ECO:0000313" key="2">
    <source>
        <dbReference type="EMBL" id="QHN42356.1"/>
    </source>
</evidence>
<dbReference type="InterPro" id="IPR013520">
    <property type="entry name" value="Ribonucl_H"/>
</dbReference>
<dbReference type="NCBIfam" id="NF003765">
    <property type="entry name" value="PRK05359.1"/>
    <property type="match status" value="1"/>
</dbReference>